<dbReference type="OMA" id="VITVEVW"/>
<keyword evidence="3" id="KW-0336">GPI-anchor</keyword>
<evidence type="ECO:0000256" key="3">
    <source>
        <dbReference type="ARBA" id="ARBA00022622"/>
    </source>
</evidence>
<feature type="region of interest" description="Disordered" evidence="8">
    <location>
        <begin position="26"/>
        <end position="53"/>
    </location>
</feature>
<dbReference type="InParanoid" id="A0A200QVJ4"/>
<dbReference type="Pfam" id="PF07983">
    <property type="entry name" value="X8"/>
    <property type="match status" value="1"/>
</dbReference>
<keyword evidence="7" id="KW-0325">Glycoprotein</keyword>
<accession>A0A200QVJ4</accession>
<dbReference type="STRING" id="56857.A0A200QVJ4"/>
<dbReference type="GO" id="GO:0098552">
    <property type="term" value="C:side of membrane"/>
    <property type="evidence" value="ECO:0007669"/>
    <property type="project" value="UniProtKB-KW"/>
</dbReference>
<dbReference type="FunCoup" id="A0A200QVJ4">
    <property type="interactions" value="335"/>
</dbReference>
<evidence type="ECO:0000256" key="5">
    <source>
        <dbReference type="ARBA" id="ARBA00023136"/>
    </source>
</evidence>
<evidence type="ECO:0000259" key="10">
    <source>
        <dbReference type="SMART" id="SM00768"/>
    </source>
</evidence>
<dbReference type="GO" id="GO:0005886">
    <property type="term" value="C:plasma membrane"/>
    <property type="evidence" value="ECO:0007669"/>
    <property type="project" value="UniProtKB-SubCell"/>
</dbReference>
<feature type="chain" id="PRO_5013097788" evidence="9">
    <location>
        <begin position="26"/>
        <end position="199"/>
    </location>
</feature>
<dbReference type="PANTHER" id="PTHR31044:SF33">
    <property type="entry name" value="PLASMODESMATA CALLOSE-BINDING PROTEIN 5"/>
    <property type="match status" value="1"/>
</dbReference>
<evidence type="ECO:0000256" key="6">
    <source>
        <dbReference type="ARBA" id="ARBA00023157"/>
    </source>
</evidence>
<evidence type="ECO:0000256" key="2">
    <source>
        <dbReference type="ARBA" id="ARBA00022475"/>
    </source>
</evidence>
<proteinExistence type="predicted"/>
<name>A0A200QVJ4_MACCD</name>
<evidence type="ECO:0000313" key="12">
    <source>
        <dbReference type="Proteomes" id="UP000195402"/>
    </source>
</evidence>
<gene>
    <name evidence="11" type="ORF">BVC80_1037g37</name>
</gene>
<dbReference type="InterPro" id="IPR044788">
    <property type="entry name" value="X8_dom_prot"/>
</dbReference>
<evidence type="ECO:0000256" key="8">
    <source>
        <dbReference type="SAM" id="MobiDB-lite"/>
    </source>
</evidence>
<keyword evidence="6" id="KW-1015">Disulfide bond</keyword>
<feature type="compositionally biased region" description="Polar residues" evidence="8">
    <location>
        <begin position="26"/>
        <end position="49"/>
    </location>
</feature>
<dbReference type="SMART" id="SM00768">
    <property type="entry name" value="X8"/>
    <property type="match status" value="1"/>
</dbReference>
<dbReference type="OrthoDB" id="1919050at2759"/>
<keyword evidence="12" id="KW-1185">Reference proteome</keyword>
<comment type="caution">
    <text evidence="11">The sequence shown here is derived from an EMBL/GenBank/DDBJ whole genome shotgun (WGS) entry which is preliminary data.</text>
</comment>
<dbReference type="Proteomes" id="UP000195402">
    <property type="component" value="Unassembled WGS sequence"/>
</dbReference>
<organism evidence="11 12">
    <name type="scientific">Macleaya cordata</name>
    <name type="common">Five-seeded plume-poppy</name>
    <name type="synonym">Bocconia cordata</name>
    <dbReference type="NCBI Taxonomy" id="56857"/>
    <lineage>
        <taxon>Eukaryota</taxon>
        <taxon>Viridiplantae</taxon>
        <taxon>Streptophyta</taxon>
        <taxon>Embryophyta</taxon>
        <taxon>Tracheophyta</taxon>
        <taxon>Spermatophyta</taxon>
        <taxon>Magnoliopsida</taxon>
        <taxon>Ranunculales</taxon>
        <taxon>Papaveraceae</taxon>
        <taxon>Papaveroideae</taxon>
        <taxon>Macleaya</taxon>
    </lineage>
</organism>
<feature type="signal peptide" evidence="9">
    <location>
        <begin position="1"/>
        <end position="25"/>
    </location>
</feature>
<dbReference type="PANTHER" id="PTHR31044">
    <property type="entry name" value="BETA-1,3 GLUCANASE"/>
    <property type="match status" value="1"/>
</dbReference>
<feature type="domain" description="X8" evidence="10">
    <location>
        <begin position="61"/>
        <end position="146"/>
    </location>
</feature>
<dbReference type="Gene3D" id="1.20.58.1040">
    <property type="match status" value="1"/>
</dbReference>
<protein>
    <submittedName>
        <fullName evidence="11">X8</fullName>
    </submittedName>
</protein>
<reference evidence="11 12" key="1">
    <citation type="journal article" date="2017" name="Mol. Plant">
        <title>The Genome of Medicinal Plant Macleaya cordata Provides New Insights into Benzylisoquinoline Alkaloids Metabolism.</title>
        <authorList>
            <person name="Liu X."/>
            <person name="Liu Y."/>
            <person name="Huang P."/>
            <person name="Ma Y."/>
            <person name="Qing Z."/>
            <person name="Tang Q."/>
            <person name="Cao H."/>
            <person name="Cheng P."/>
            <person name="Zheng Y."/>
            <person name="Yuan Z."/>
            <person name="Zhou Y."/>
            <person name="Liu J."/>
            <person name="Tang Z."/>
            <person name="Zhuo Y."/>
            <person name="Zhang Y."/>
            <person name="Yu L."/>
            <person name="Huang J."/>
            <person name="Yang P."/>
            <person name="Peng Q."/>
            <person name="Zhang J."/>
            <person name="Jiang W."/>
            <person name="Zhang Z."/>
            <person name="Lin K."/>
            <person name="Ro D.K."/>
            <person name="Chen X."/>
            <person name="Xiong X."/>
            <person name="Shang Y."/>
            <person name="Huang S."/>
            <person name="Zeng J."/>
        </authorList>
    </citation>
    <scope>NUCLEOTIDE SEQUENCE [LARGE SCALE GENOMIC DNA]</scope>
    <source>
        <strain evidence="12">cv. BLH2017</strain>
        <tissue evidence="11">Root</tissue>
    </source>
</reference>
<comment type="subcellular location">
    <subcellularLocation>
        <location evidence="1">Cell membrane</location>
        <topology evidence="1">Lipid-anchor</topology>
        <topology evidence="1">GPI-anchor</topology>
    </subcellularLocation>
</comment>
<dbReference type="EMBL" id="MVGT01001040">
    <property type="protein sequence ID" value="OVA14496.1"/>
    <property type="molecule type" value="Genomic_DNA"/>
</dbReference>
<sequence>MALALISPSLLLLIFITTFLQCVTSQSPQDSSSETNFNKNPNLKWNSKADNGRDDQSQKMLWCVAKNNAEDAALQTSLDWACGPGGANCGPIQLGGPCYDPDNFQSTASFAFNDYFQNNNKSEETCNFGGTAALTSLDPSHGNCKFLSSAQVVINGGFSGSAPGVAGPITDDTSDGQIGGGWWWGRGLIIFALIFAVKP</sequence>
<evidence type="ECO:0000313" key="11">
    <source>
        <dbReference type="EMBL" id="OVA14496.1"/>
    </source>
</evidence>
<keyword evidence="4 9" id="KW-0732">Signal</keyword>
<evidence type="ECO:0000256" key="9">
    <source>
        <dbReference type="SAM" id="SignalP"/>
    </source>
</evidence>
<dbReference type="InterPro" id="IPR012946">
    <property type="entry name" value="X8"/>
</dbReference>
<dbReference type="AlphaFoldDB" id="A0A200QVJ4"/>
<dbReference type="FunFam" id="1.20.58.1040:FF:000001">
    <property type="entry name" value="Glucan endo-1,3-beta-glucosidase 4"/>
    <property type="match status" value="1"/>
</dbReference>
<evidence type="ECO:0000256" key="7">
    <source>
        <dbReference type="ARBA" id="ARBA00023180"/>
    </source>
</evidence>
<evidence type="ECO:0000256" key="4">
    <source>
        <dbReference type="ARBA" id="ARBA00022729"/>
    </source>
</evidence>
<keyword evidence="2" id="KW-1003">Cell membrane</keyword>
<keyword evidence="3" id="KW-0449">Lipoprotein</keyword>
<keyword evidence="5" id="KW-0472">Membrane</keyword>
<dbReference type="GO" id="GO:0009506">
    <property type="term" value="C:plasmodesma"/>
    <property type="evidence" value="ECO:0007669"/>
    <property type="project" value="UniProtKB-ARBA"/>
</dbReference>
<evidence type="ECO:0000256" key="1">
    <source>
        <dbReference type="ARBA" id="ARBA00004609"/>
    </source>
</evidence>